<sequence length="283" mass="28626">MASPTVARAPSAGHERSGGRTFAAALALLVTSVGILVADVVWMLQTPRGQQVDEAAMEAVYARAETLETLLGVLGYVSLASMVLVMAVLVAMALLRRRFAAALAAVGLVVAANVTTQILKHAVLDRPDYGYGWYVNSLPSGHTTAAASMVLAALLVSPRGLRWMVAAAGSAGIVLTGVSTIVAGWHRPADVVAALAVCLAWGAFAVAALAVRRGGSAGGSFLGTLVWSVTGAALAGVVLVLVGVRPDGGWSGFAPAAAVLALTGLASAVAVTVFERLSAVFAR</sequence>
<keyword evidence="1" id="KW-0812">Transmembrane</keyword>
<dbReference type="AlphaFoldDB" id="A0A2M9BI75"/>
<evidence type="ECO:0000256" key="1">
    <source>
        <dbReference type="SAM" id="Phobius"/>
    </source>
</evidence>
<evidence type="ECO:0000259" key="2">
    <source>
        <dbReference type="SMART" id="SM00014"/>
    </source>
</evidence>
<dbReference type="RefSeq" id="WP_157805121.1">
    <property type="nucleotide sequence ID" value="NZ_PGEZ01000001.1"/>
</dbReference>
<dbReference type="Pfam" id="PF01569">
    <property type="entry name" value="PAP2"/>
    <property type="match status" value="1"/>
</dbReference>
<feature type="transmembrane region" description="Helical" evidence="1">
    <location>
        <begin position="21"/>
        <end position="44"/>
    </location>
</feature>
<feature type="transmembrane region" description="Helical" evidence="1">
    <location>
        <begin position="99"/>
        <end position="119"/>
    </location>
</feature>
<dbReference type="EMBL" id="PGEZ01000001">
    <property type="protein sequence ID" value="PJJ57643.1"/>
    <property type="molecule type" value="Genomic_DNA"/>
</dbReference>
<feature type="transmembrane region" description="Helical" evidence="1">
    <location>
        <begin position="250"/>
        <end position="274"/>
    </location>
</feature>
<dbReference type="Proteomes" id="UP000230842">
    <property type="component" value="Unassembled WGS sequence"/>
</dbReference>
<dbReference type="InterPro" id="IPR036938">
    <property type="entry name" value="PAP2/HPO_sf"/>
</dbReference>
<keyword evidence="1" id="KW-1133">Transmembrane helix</keyword>
<feature type="domain" description="Phosphatidic acid phosphatase type 2/haloperoxidase" evidence="2">
    <location>
        <begin position="101"/>
        <end position="206"/>
    </location>
</feature>
<organism evidence="3 4">
    <name type="scientific">Mumia flava</name>
    <dbReference type="NCBI Taxonomy" id="1348852"/>
    <lineage>
        <taxon>Bacteria</taxon>
        <taxon>Bacillati</taxon>
        <taxon>Actinomycetota</taxon>
        <taxon>Actinomycetes</taxon>
        <taxon>Propionibacteriales</taxon>
        <taxon>Nocardioidaceae</taxon>
        <taxon>Mumia</taxon>
    </lineage>
</organism>
<protein>
    <submittedName>
        <fullName evidence="3">PAP2 superfamily protein</fullName>
    </submittedName>
</protein>
<evidence type="ECO:0000313" key="4">
    <source>
        <dbReference type="Proteomes" id="UP000230842"/>
    </source>
</evidence>
<evidence type="ECO:0000313" key="3">
    <source>
        <dbReference type="EMBL" id="PJJ57643.1"/>
    </source>
</evidence>
<dbReference type="Gene3D" id="1.20.144.10">
    <property type="entry name" value="Phosphatidic acid phosphatase type 2/haloperoxidase"/>
    <property type="match status" value="1"/>
</dbReference>
<feature type="transmembrane region" description="Helical" evidence="1">
    <location>
        <begin position="163"/>
        <end position="185"/>
    </location>
</feature>
<reference evidence="3 4" key="1">
    <citation type="submission" date="2017-11" db="EMBL/GenBank/DDBJ databases">
        <title>Genomic Encyclopedia of Archaeal and Bacterial Type Strains, Phase II (KMG-II): From Individual Species to Whole Genera.</title>
        <authorList>
            <person name="Goeker M."/>
        </authorList>
    </citation>
    <scope>NUCLEOTIDE SEQUENCE [LARGE SCALE GENOMIC DNA]</scope>
    <source>
        <strain evidence="3 4">DSM 27763</strain>
    </source>
</reference>
<feature type="transmembrane region" description="Helical" evidence="1">
    <location>
        <begin position="222"/>
        <end position="244"/>
    </location>
</feature>
<keyword evidence="1" id="KW-0472">Membrane</keyword>
<feature type="transmembrane region" description="Helical" evidence="1">
    <location>
        <begin position="191"/>
        <end position="210"/>
    </location>
</feature>
<proteinExistence type="predicted"/>
<dbReference type="OrthoDB" id="3240395at2"/>
<keyword evidence="4" id="KW-1185">Reference proteome</keyword>
<name>A0A2M9BI75_9ACTN</name>
<feature type="transmembrane region" description="Helical" evidence="1">
    <location>
        <begin position="131"/>
        <end position="156"/>
    </location>
</feature>
<feature type="transmembrane region" description="Helical" evidence="1">
    <location>
        <begin position="73"/>
        <end position="92"/>
    </location>
</feature>
<dbReference type="SUPFAM" id="SSF48317">
    <property type="entry name" value="Acid phosphatase/Vanadium-dependent haloperoxidase"/>
    <property type="match status" value="1"/>
</dbReference>
<dbReference type="InterPro" id="IPR000326">
    <property type="entry name" value="PAP2/HPO"/>
</dbReference>
<accession>A0A2M9BI75</accession>
<dbReference type="SMART" id="SM00014">
    <property type="entry name" value="acidPPc"/>
    <property type="match status" value="1"/>
</dbReference>
<gene>
    <name evidence="3" type="ORF">CLV56_1881</name>
</gene>
<comment type="caution">
    <text evidence="3">The sequence shown here is derived from an EMBL/GenBank/DDBJ whole genome shotgun (WGS) entry which is preliminary data.</text>
</comment>